<feature type="compositionally biased region" description="Basic and acidic residues" evidence="1">
    <location>
        <begin position="80"/>
        <end position="92"/>
    </location>
</feature>
<protein>
    <submittedName>
        <fullName evidence="2">Uncharacterized protein</fullName>
    </submittedName>
</protein>
<gene>
    <name evidence="2" type="ORF">TVY486_1113260</name>
</gene>
<dbReference type="VEuPathDB" id="TriTrypDB:TvY486_1113260"/>
<evidence type="ECO:0000313" key="2">
    <source>
        <dbReference type="EMBL" id="CCC53842.1"/>
    </source>
</evidence>
<proteinExistence type="predicted"/>
<name>G0U8B9_TRYVY</name>
<organism evidence="2">
    <name type="scientific">Trypanosoma vivax (strain Y486)</name>
    <dbReference type="NCBI Taxonomy" id="1055687"/>
    <lineage>
        <taxon>Eukaryota</taxon>
        <taxon>Discoba</taxon>
        <taxon>Euglenozoa</taxon>
        <taxon>Kinetoplastea</taxon>
        <taxon>Metakinetoplastina</taxon>
        <taxon>Trypanosomatida</taxon>
        <taxon>Trypanosomatidae</taxon>
        <taxon>Trypanosoma</taxon>
        <taxon>Duttonella</taxon>
    </lineage>
</organism>
<dbReference type="AlphaFoldDB" id="G0U8B9"/>
<sequence length="156" mass="17368">MPYVMKVVHQHYPTREKGEVAWGVGTKILGFLQELELVYKRIEEFRSNWRHGELTREERRFEELIRQRVGEDIGASKVGMKSDKSSDGDKPKGGCASAGLFEGAPNSSDRGVEGDEEPDVAMCFNLEGELLGIGSAGLFGGHGYRSEPYVAKRDLF</sequence>
<feature type="region of interest" description="Disordered" evidence="1">
    <location>
        <begin position="76"/>
        <end position="116"/>
    </location>
</feature>
<dbReference type="EMBL" id="HE573027">
    <property type="protein sequence ID" value="CCC53842.1"/>
    <property type="molecule type" value="Genomic_DNA"/>
</dbReference>
<evidence type="ECO:0000256" key="1">
    <source>
        <dbReference type="SAM" id="MobiDB-lite"/>
    </source>
</evidence>
<accession>G0U8B9</accession>
<reference evidence="2" key="1">
    <citation type="journal article" date="2012" name="Proc. Natl. Acad. Sci. U.S.A.">
        <title>Antigenic diversity is generated by distinct evolutionary mechanisms in African trypanosome species.</title>
        <authorList>
            <person name="Jackson A.P."/>
            <person name="Berry A."/>
            <person name="Aslett M."/>
            <person name="Allison H.C."/>
            <person name="Burton P."/>
            <person name="Vavrova-Anderson J."/>
            <person name="Brown R."/>
            <person name="Browne H."/>
            <person name="Corton N."/>
            <person name="Hauser H."/>
            <person name="Gamble J."/>
            <person name="Gilderthorp R."/>
            <person name="Marcello L."/>
            <person name="McQuillan J."/>
            <person name="Otto T.D."/>
            <person name="Quail M.A."/>
            <person name="Sanders M.J."/>
            <person name="van Tonder A."/>
            <person name="Ginger M.L."/>
            <person name="Field M.C."/>
            <person name="Barry J.D."/>
            <person name="Hertz-Fowler C."/>
            <person name="Berriman M."/>
        </authorList>
    </citation>
    <scope>NUCLEOTIDE SEQUENCE</scope>
    <source>
        <strain evidence="2">Y486</strain>
    </source>
</reference>